<dbReference type="SUPFAM" id="SSF51735">
    <property type="entry name" value="NAD(P)-binding Rossmann-fold domains"/>
    <property type="match status" value="2"/>
</dbReference>
<dbReference type="AlphaFoldDB" id="A0A841H3Q9"/>
<reference evidence="7 8" key="1">
    <citation type="submission" date="2020-08" db="EMBL/GenBank/DDBJ databases">
        <title>Genomic Encyclopedia of Type Strains, Phase IV (KMG-IV): sequencing the most valuable type-strain genomes for metagenomic binning, comparative biology and taxonomic classification.</title>
        <authorList>
            <person name="Goeker M."/>
        </authorList>
    </citation>
    <scope>NUCLEOTIDE SEQUENCE [LARGE SCALE GENOMIC DNA]</scope>
    <source>
        <strain evidence="7 8">DSM 29007</strain>
    </source>
</reference>
<comment type="cofactor">
    <cofactor evidence="1">
        <name>Zn(2+)</name>
        <dbReference type="ChEBI" id="CHEBI:29105"/>
    </cofactor>
</comment>
<name>A0A841H3Q9_9BACT</name>
<dbReference type="Pfam" id="PF22725">
    <property type="entry name" value="GFO_IDH_MocA_C3"/>
    <property type="match status" value="1"/>
</dbReference>
<dbReference type="Proteomes" id="UP000582837">
    <property type="component" value="Unassembled WGS sequence"/>
</dbReference>
<keyword evidence="8" id="KW-1185">Reference proteome</keyword>
<evidence type="ECO:0000256" key="1">
    <source>
        <dbReference type="ARBA" id="ARBA00001947"/>
    </source>
</evidence>
<dbReference type="RefSeq" id="WP_170035534.1">
    <property type="nucleotide sequence ID" value="NZ_JABDTL010000001.1"/>
</dbReference>
<evidence type="ECO:0000259" key="6">
    <source>
        <dbReference type="SMART" id="SM00829"/>
    </source>
</evidence>
<dbReference type="SMART" id="SM00829">
    <property type="entry name" value="PKS_ER"/>
    <property type="match status" value="1"/>
</dbReference>
<dbReference type="GO" id="GO:0016491">
    <property type="term" value="F:oxidoreductase activity"/>
    <property type="evidence" value="ECO:0007669"/>
    <property type="project" value="UniProtKB-KW"/>
</dbReference>
<keyword evidence="4" id="KW-0862">Zinc</keyword>
<accession>A0A841H3Q9</accession>
<evidence type="ECO:0000313" key="7">
    <source>
        <dbReference type="EMBL" id="MBB6072751.1"/>
    </source>
</evidence>
<dbReference type="GO" id="GO:0000166">
    <property type="term" value="F:nucleotide binding"/>
    <property type="evidence" value="ECO:0007669"/>
    <property type="project" value="InterPro"/>
</dbReference>
<gene>
    <name evidence="7" type="ORF">HNQ61_004415</name>
</gene>
<dbReference type="InterPro" id="IPR011032">
    <property type="entry name" value="GroES-like_sf"/>
</dbReference>
<dbReference type="PANTHER" id="PTHR43350">
    <property type="entry name" value="NAD-DEPENDENT ALCOHOL DEHYDROGENASE"/>
    <property type="match status" value="1"/>
</dbReference>
<sequence length="709" mass="75398">MKQLLQQLNTGETRLVDVPVPRAGGNSLVVETRATLVSAGTERMLVEFGRANLLDKARSQPDKVKQVLDKVRTDGLGPTMEAVRAKLDAPIPLGYCHAGVVVEAGPAAGRFRAGDRVVTNGNHAEYVRVPHTLAALIPDNVSDEAAAFTPLAAIGLQGIRLAAPTLGETVVVYGLGLIGLLTVQLLRANGCRVIGIDRDAGRLELARKYGAIALDGSAGSVADAVLAQTGGVGADAVLLTLASDSDDPVHQSALMARKRGRLVLVGVTGLNLRRDDFFKKELSFAVSCSYGPGRYDPAYEEGGQDYPLPYVRWTEQRNFEAVLQLMEDGAVDPLSLVTHRFAFDRAPEAYEVISGSAPSLGVVLTYPDRGGVLPQPSSRSLSAPFVTAGVASRGVIGMIGAGNFALRTLLPALQSTGARMHTIASSGGTSGAVTGEKFGFERVTTDVDALLATPEIDTVFVLTRHDSHAGLAERALAAGKHVFVEKPLALHEEELDRLAGAVESSGRLLTVGFNRRFAPLAGEVRGMLRGRAGPVSIVATVNAGAIPRDHWTQDPQAGGGRITGEGCHFIDLCRYLAGSPIVGVHAVPARDATGRAIDDIAHISLSFADGSTAVVHYLSNGARSYPKERIECFWDGRTVAIDNWRRLHRFGVAGPWWERAKTMDKGHAAEVRLFMDAVRAGGPPPIPMDELWDVSRWSIRAGRMARDAG</sequence>
<evidence type="ECO:0000256" key="3">
    <source>
        <dbReference type="ARBA" id="ARBA00022723"/>
    </source>
</evidence>
<dbReference type="PANTHER" id="PTHR43350:SF19">
    <property type="entry name" value="D-GULOSIDE 3-DEHYDROGENASE"/>
    <property type="match status" value="1"/>
</dbReference>
<dbReference type="Gene3D" id="3.90.180.10">
    <property type="entry name" value="Medium-chain alcohol dehydrogenases, catalytic domain"/>
    <property type="match status" value="1"/>
</dbReference>
<dbReference type="InterPro" id="IPR020843">
    <property type="entry name" value="ER"/>
</dbReference>
<dbReference type="EMBL" id="JACHIA010000018">
    <property type="protein sequence ID" value="MBB6072751.1"/>
    <property type="molecule type" value="Genomic_DNA"/>
</dbReference>
<dbReference type="Pfam" id="PF01408">
    <property type="entry name" value="GFO_IDH_MocA"/>
    <property type="match status" value="1"/>
</dbReference>
<evidence type="ECO:0000256" key="2">
    <source>
        <dbReference type="ARBA" id="ARBA00008072"/>
    </source>
</evidence>
<dbReference type="Pfam" id="PF00107">
    <property type="entry name" value="ADH_zinc_N"/>
    <property type="match status" value="1"/>
</dbReference>
<dbReference type="InterPro" id="IPR013149">
    <property type="entry name" value="ADH-like_C"/>
</dbReference>
<evidence type="ECO:0000256" key="5">
    <source>
        <dbReference type="ARBA" id="ARBA00023002"/>
    </source>
</evidence>
<feature type="domain" description="Enoyl reductase (ER)" evidence="6">
    <location>
        <begin position="49"/>
        <end position="364"/>
    </location>
</feature>
<dbReference type="GO" id="GO:0046872">
    <property type="term" value="F:metal ion binding"/>
    <property type="evidence" value="ECO:0007669"/>
    <property type="project" value="UniProtKB-KW"/>
</dbReference>
<comment type="similarity">
    <text evidence="2">Belongs to the zinc-containing alcohol dehydrogenase family.</text>
</comment>
<organism evidence="7 8">
    <name type="scientific">Longimicrobium terrae</name>
    <dbReference type="NCBI Taxonomy" id="1639882"/>
    <lineage>
        <taxon>Bacteria</taxon>
        <taxon>Pseudomonadati</taxon>
        <taxon>Gemmatimonadota</taxon>
        <taxon>Longimicrobiia</taxon>
        <taxon>Longimicrobiales</taxon>
        <taxon>Longimicrobiaceae</taxon>
        <taxon>Longimicrobium</taxon>
    </lineage>
</organism>
<dbReference type="Gene3D" id="3.30.360.10">
    <property type="entry name" value="Dihydrodipicolinate Reductase, domain 2"/>
    <property type="match status" value="1"/>
</dbReference>
<dbReference type="InterPro" id="IPR036291">
    <property type="entry name" value="NAD(P)-bd_dom_sf"/>
</dbReference>
<dbReference type="SUPFAM" id="SSF50129">
    <property type="entry name" value="GroES-like"/>
    <property type="match status" value="1"/>
</dbReference>
<dbReference type="CDD" id="cd08255">
    <property type="entry name" value="2-desacetyl-2-hydroxyethyl_bacteriochlorophyllide_like"/>
    <property type="match status" value="1"/>
</dbReference>
<dbReference type="SUPFAM" id="SSF55347">
    <property type="entry name" value="Glyceraldehyde-3-phosphate dehydrogenase-like, C-terminal domain"/>
    <property type="match status" value="1"/>
</dbReference>
<dbReference type="Gene3D" id="3.40.50.720">
    <property type="entry name" value="NAD(P)-binding Rossmann-like Domain"/>
    <property type="match status" value="2"/>
</dbReference>
<comment type="caution">
    <text evidence="7">The sequence shown here is derived from an EMBL/GenBank/DDBJ whole genome shotgun (WGS) entry which is preliminary data.</text>
</comment>
<protein>
    <submittedName>
        <fullName evidence="7">Putative dehydrogenase/threonine dehydrogenase-like Zn-dependent dehydrogenase</fullName>
    </submittedName>
</protein>
<evidence type="ECO:0000256" key="4">
    <source>
        <dbReference type="ARBA" id="ARBA00022833"/>
    </source>
</evidence>
<evidence type="ECO:0000313" key="8">
    <source>
        <dbReference type="Proteomes" id="UP000582837"/>
    </source>
</evidence>
<dbReference type="InterPro" id="IPR000683">
    <property type="entry name" value="Gfo/Idh/MocA-like_OxRdtase_N"/>
</dbReference>
<proteinExistence type="inferred from homology"/>
<keyword evidence="5" id="KW-0560">Oxidoreductase</keyword>
<keyword evidence="3" id="KW-0479">Metal-binding</keyword>
<dbReference type="InterPro" id="IPR055170">
    <property type="entry name" value="GFO_IDH_MocA-like_dom"/>
</dbReference>